<dbReference type="AlphaFoldDB" id="A0A7Y9WLA1"/>
<feature type="chain" id="PRO_5030931966" evidence="1">
    <location>
        <begin position="27"/>
        <end position="154"/>
    </location>
</feature>
<keyword evidence="1" id="KW-0732">Signal</keyword>
<keyword evidence="3" id="KW-1185">Reference proteome</keyword>
<dbReference type="Proteomes" id="UP000540929">
    <property type="component" value="Unassembled WGS sequence"/>
</dbReference>
<reference evidence="2 3" key="1">
    <citation type="submission" date="2020-07" db="EMBL/GenBank/DDBJ databases">
        <title>Exploring microbial biodiversity for novel pathways involved in the catabolism of aromatic compounds derived from lignin.</title>
        <authorList>
            <person name="Elkins J."/>
        </authorList>
    </citation>
    <scope>NUCLEOTIDE SEQUENCE [LARGE SCALE GENOMIC DNA]</scope>
    <source>
        <strain evidence="2 3">H2C3C</strain>
    </source>
</reference>
<proteinExistence type="predicted"/>
<sequence length="154" mass="17038">MTKTTLRLARLAILSGLAFFTLGAHAKTDCDASNLNRDQQLTCAQQQTAVKAAQADKLYQALRRDVPEAQRDTLQKNLLVWTYKVDTDCALQRDAFNDWGKNPAPDADFQYEGCKSAVRDEQVSFYESLICPDSLETGDKASCGKLAAILRSSN</sequence>
<accession>A0A7Y9WLA1</accession>
<evidence type="ECO:0000313" key="3">
    <source>
        <dbReference type="Proteomes" id="UP000540929"/>
    </source>
</evidence>
<comment type="caution">
    <text evidence="2">The sequence shown here is derived from an EMBL/GenBank/DDBJ whole genome shotgun (WGS) entry which is preliminary data.</text>
</comment>
<feature type="signal peptide" evidence="1">
    <location>
        <begin position="1"/>
        <end position="26"/>
    </location>
</feature>
<name>A0A7Y9WLA1_9BURK</name>
<gene>
    <name evidence="2" type="ORF">GGD40_002499</name>
</gene>
<dbReference type="RefSeq" id="WP_179743861.1">
    <property type="nucleotide sequence ID" value="NZ_JACCAS010000001.1"/>
</dbReference>
<dbReference type="EMBL" id="JACCAS010000001">
    <property type="protein sequence ID" value="NYH23020.1"/>
    <property type="molecule type" value="Genomic_DNA"/>
</dbReference>
<organism evidence="2 3">
    <name type="scientific">Paraburkholderia bryophila</name>
    <dbReference type="NCBI Taxonomy" id="420952"/>
    <lineage>
        <taxon>Bacteria</taxon>
        <taxon>Pseudomonadati</taxon>
        <taxon>Pseudomonadota</taxon>
        <taxon>Betaproteobacteria</taxon>
        <taxon>Burkholderiales</taxon>
        <taxon>Burkholderiaceae</taxon>
        <taxon>Paraburkholderia</taxon>
    </lineage>
</organism>
<evidence type="ECO:0000313" key="2">
    <source>
        <dbReference type="EMBL" id="NYH23020.1"/>
    </source>
</evidence>
<evidence type="ECO:0000256" key="1">
    <source>
        <dbReference type="SAM" id="SignalP"/>
    </source>
</evidence>
<protein>
    <submittedName>
        <fullName evidence="2">Uncharacterized protein YecT (DUF1311 family)</fullName>
    </submittedName>
</protein>